<dbReference type="GO" id="GO:0016740">
    <property type="term" value="F:transferase activity"/>
    <property type="evidence" value="ECO:0007669"/>
    <property type="project" value="UniProtKB-KW"/>
</dbReference>
<evidence type="ECO:0000313" key="2">
    <source>
        <dbReference type="EMBL" id="QGW26967.1"/>
    </source>
</evidence>
<reference evidence="2 3" key="1">
    <citation type="submission" date="2019-11" db="EMBL/GenBank/DDBJ databases">
        <authorList>
            <person name="Im W.T."/>
        </authorList>
    </citation>
    <scope>NUCLEOTIDE SEQUENCE [LARGE SCALE GENOMIC DNA]</scope>
    <source>
        <strain evidence="2 3">SB-02</strain>
    </source>
</reference>
<dbReference type="Proteomes" id="UP000426027">
    <property type="component" value="Chromosome"/>
</dbReference>
<evidence type="ECO:0000313" key="3">
    <source>
        <dbReference type="Proteomes" id="UP000426027"/>
    </source>
</evidence>
<dbReference type="AlphaFoldDB" id="A0A6I6G4H6"/>
<dbReference type="Gene3D" id="3.90.1200.10">
    <property type="match status" value="1"/>
</dbReference>
<keyword evidence="3" id="KW-1185">Reference proteome</keyword>
<dbReference type="RefSeq" id="WP_157476243.1">
    <property type="nucleotide sequence ID" value="NZ_CP046566.1"/>
</dbReference>
<feature type="domain" description="Aminoglycoside phosphotransferase" evidence="1">
    <location>
        <begin position="18"/>
        <end position="247"/>
    </location>
</feature>
<keyword evidence="2" id="KW-0808">Transferase</keyword>
<dbReference type="PANTHER" id="PTHR21064">
    <property type="entry name" value="AMINOGLYCOSIDE PHOSPHOTRANSFERASE DOMAIN-CONTAINING PROTEIN-RELATED"/>
    <property type="match status" value="1"/>
</dbReference>
<dbReference type="EMBL" id="CP046566">
    <property type="protein sequence ID" value="QGW26967.1"/>
    <property type="molecule type" value="Genomic_DNA"/>
</dbReference>
<dbReference type="SUPFAM" id="SSF56112">
    <property type="entry name" value="Protein kinase-like (PK-like)"/>
    <property type="match status" value="1"/>
</dbReference>
<protein>
    <submittedName>
        <fullName evidence="2">Phosphotransferase</fullName>
    </submittedName>
</protein>
<sequence length="334" mass="38462">MQEVKTICTAFGISPTAITPITQGLINQTYKVTDAGGDAFIVQQINTRIFQQPQQVQQNFVQLRAVLKHYYRMPELIPTAQNELMHTHGNEVWRCFTYMQDSYTPTGAISEELAYTTANCFGEYTRVLSAASPKLHTILPRFHDVSLRAEQLLQAKAGATPERLKLAARCLNELDNYDELLKRYKYWAAHPQYFPQRILHHDAKPSNILFNNKTQSVLCPIDLDTTQTGLCFSDLGDMIRSMVPSHEENEVRFADIEVRQSFLQALTEGYMDATHTLWTAQEKEALAYSGKMLLYMQAMRFLADFLNNDIYYQTKYELHNLDRTINQLTVLRQL</sequence>
<evidence type="ECO:0000259" key="1">
    <source>
        <dbReference type="Pfam" id="PF01636"/>
    </source>
</evidence>
<accession>A0A6I6G4H6</accession>
<name>A0A6I6G4H6_9BACT</name>
<dbReference type="KEGG" id="fls:GLV81_01590"/>
<dbReference type="InterPro" id="IPR050249">
    <property type="entry name" value="Pseudomonas-type_ThrB"/>
</dbReference>
<dbReference type="PANTHER" id="PTHR21064:SF5">
    <property type="entry name" value="SLR1880 PROTEIN"/>
    <property type="match status" value="1"/>
</dbReference>
<dbReference type="InterPro" id="IPR011009">
    <property type="entry name" value="Kinase-like_dom_sf"/>
</dbReference>
<organism evidence="2 3">
    <name type="scientific">Phnomibacter ginsenosidimutans</name>
    <dbReference type="NCBI Taxonomy" id="2676868"/>
    <lineage>
        <taxon>Bacteria</taxon>
        <taxon>Pseudomonadati</taxon>
        <taxon>Bacteroidota</taxon>
        <taxon>Chitinophagia</taxon>
        <taxon>Chitinophagales</taxon>
        <taxon>Chitinophagaceae</taxon>
        <taxon>Phnomibacter</taxon>
    </lineage>
</organism>
<dbReference type="Gene3D" id="3.30.200.20">
    <property type="entry name" value="Phosphorylase Kinase, domain 1"/>
    <property type="match status" value="1"/>
</dbReference>
<dbReference type="InterPro" id="IPR002575">
    <property type="entry name" value="Aminoglycoside_PTrfase"/>
</dbReference>
<proteinExistence type="predicted"/>
<gene>
    <name evidence="2" type="ORF">GLV81_01590</name>
</gene>
<dbReference type="Pfam" id="PF01636">
    <property type="entry name" value="APH"/>
    <property type="match status" value="1"/>
</dbReference>